<comment type="subunit">
    <text evidence="10">Homodimer.</text>
</comment>
<dbReference type="Pfam" id="PF13522">
    <property type="entry name" value="GATase_6"/>
    <property type="match status" value="1"/>
</dbReference>
<proteinExistence type="inferred from homology"/>
<dbReference type="FunFam" id="3.40.50.10490:FF:000001">
    <property type="entry name" value="Glutamine--fructose-6-phosphate aminotransferase [isomerizing]"/>
    <property type="match status" value="1"/>
</dbReference>
<dbReference type="STRING" id="1802443.A2117_01665"/>
<name>A0A1G2QML5_9BACT</name>
<dbReference type="GO" id="GO:0097367">
    <property type="term" value="F:carbohydrate derivative binding"/>
    <property type="evidence" value="ECO:0007669"/>
    <property type="project" value="InterPro"/>
</dbReference>
<dbReference type="SUPFAM" id="SSF53697">
    <property type="entry name" value="SIS domain"/>
    <property type="match status" value="1"/>
</dbReference>
<evidence type="ECO:0000256" key="9">
    <source>
        <dbReference type="ARBA" id="ARBA00022962"/>
    </source>
</evidence>
<evidence type="ECO:0000256" key="10">
    <source>
        <dbReference type="HAMAP-Rule" id="MF_00164"/>
    </source>
</evidence>
<dbReference type="PANTHER" id="PTHR10937">
    <property type="entry name" value="GLUCOSAMINE--FRUCTOSE-6-PHOSPHATE AMINOTRANSFERASE, ISOMERIZING"/>
    <property type="match status" value="1"/>
</dbReference>
<evidence type="ECO:0000259" key="12">
    <source>
        <dbReference type="PROSITE" id="PS51464"/>
    </source>
</evidence>
<reference evidence="13 14" key="1">
    <citation type="journal article" date="2016" name="Nat. Commun.">
        <title>Thousands of microbial genomes shed light on interconnected biogeochemical processes in an aquifer system.</title>
        <authorList>
            <person name="Anantharaman K."/>
            <person name="Brown C.T."/>
            <person name="Hug L.A."/>
            <person name="Sharon I."/>
            <person name="Castelle C.J."/>
            <person name="Probst A.J."/>
            <person name="Thomas B.C."/>
            <person name="Singh A."/>
            <person name="Wilkins M.J."/>
            <person name="Karaoz U."/>
            <person name="Brodie E.L."/>
            <person name="Williams K.H."/>
            <person name="Hubbard S.S."/>
            <person name="Banfield J.F."/>
        </authorList>
    </citation>
    <scope>NUCLEOTIDE SEQUENCE [LARGE SCALE GENOMIC DNA]</scope>
</reference>
<dbReference type="CDD" id="cd00714">
    <property type="entry name" value="GFAT"/>
    <property type="match status" value="1"/>
</dbReference>
<dbReference type="InterPro" id="IPR017932">
    <property type="entry name" value="GATase_2_dom"/>
</dbReference>
<comment type="subcellular location">
    <subcellularLocation>
        <location evidence="2 10">Cytoplasm</location>
    </subcellularLocation>
</comment>
<dbReference type="SUPFAM" id="SSF56235">
    <property type="entry name" value="N-terminal nucleophile aminohydrolases (Ntn hydrolases)"/>
    <property type="match status" value="1"/>
</dbReference>
<dbReference type="InterPro" id="IPR047084">
    <property type="entry name" value="GFAT_N"/>
</dbReference>
<dbReference type="InterPro" id="IPR001347">
    <property type="entry name" value="SIS_dom"/>
</dbReference>
<keyword evidence="8" id="KW-0677">Repeat</keyword>
<evidence type="ECO:0000256" key="6">
    <source>
        <dbReference type="ARBA" id="ARBA00022576"/>
    </source>
</evidence>
<keyword evidence="6 10" id="KW-0032">Aminotransferase</keyword>
<dbReference type="InterPro" id="IPR035466">
    <property type="entry name" value="GlmS/AgaS_SIS"/>
</dbReference>
<dbReference type="EC" id="2.6.1.16" evidence="3 10"/>
<dbReference type="FunFam" id="3.60.20.10:FF:000006">
    <property type="entry name" value="Glutamine--fructose-6-phosphate aminotransferase [isomerizing]"/>
    <property type="match status" value="1"/>
</dbReference>
<comment type="catalytic activity">
    <reaction evidence="1 10">
        <text>D-fructose 6-phosphate + L-glutamine = D-glucosamine 6-phosphate + L-glutamate</text>
        <dbReference type="Rhea" id="RHEA:13237"/>
        <dbReference type="ChEBI" id="CHEBI:29985"/>
        <dbReference type="ChEBI" id="CHEBI:58359"/>
        <dbReference type="ChEBI" id="CHEBI:58725"/>
        <dbReference type="ChEBI" id="CHEBI:61527"/>
        <dbReference type="EC" id="2.6.1.16"/>
    </reaction>
</comment>
<dbReference type="InterPro" id="IPR046348">
    <property type="entry name" value="SIS_dom_sf"/>
</dbReference>
<feature type="active site" description="For Fru-6P isomerization activity" evidence="10">
    <location>
        <position position="645"/>
    </location>
</feature>
<feature type="domain" description="SIS" evidence="12">
    <location>
        <begin position="295"/>
        <end position="434"/>
    </location>
</feature>
<evidence type="ECO:0000256" key="5">
    <source>
        <dbReference type="ARBA" id="ARBA00022490"/>
    </source>
</evidence>
<accession>A0A1G2QML5</accession>
<protein>
    <recommendedName>
        <fullName evidence="4 10">Glutamine--fructose-6-phosphate aminotransferase [isomerizing]</fullName>
        <ecNumber evidence="3 10">2.6.1.16</ecNumber>
    </recommendedName>
    <alternativeName>
        <fullName evidence="10">D-fructose-6-phosphate amidotransferase</fullName>
    </alternativeName>
    <alternativeName>
        <fullName evidence="10">GFAT</fullName>
    </alternativeName>
    <alternativeName>
        <fullName evidence="10">Glucosamine-6-phosphate synthase</fullName>
    </alternativeName>
    <alternativeName>
        <fullName evidence="10">Hexosephosphate aminotransferase</fullName>
    </alternativeName>
    <alternativeName>
        <fullName evidence="10">L-glutamine--D-fructose-6-phosphate amidotransferase</fullName>
    </alternativeName>
</protein>
<dbReference type="GO" id="GO:0004360">
    <property type="term" value="F:glutamine-fructose-6-phosphate transaminase (isomerizing) activity"/>
    <property type="evidence" value="ECO:0007669"/>
    <property type="project" value="UniProtKB-UniRule"/>
</dbReference>
<dbReference type="PROSITE" id="PS51278">
    <property type="entry name" value="GATASE_TYPE_2"/>
    <property type="match status" value="1"/>
</dbReference>
<dbReference type="Proteomes" id="UP000179245">
    <property type="component" value="Unassembled WGS sequence"/>
</dbReference>
<evidence type="ECO:0000256" key="2">
    <source>
        <dbReference type="ARBA" id="ARBA00004496"/>
    </source>
</evidence>
<dbReference type="PANTHER" id="PTHR10937:SF0">
    <property type="entry name" value="GLUTAMINE--FRUCTOSE-6-PHOSPHATE TRANSAMINASE (ISOMERIZING)"/>
    <property type="match status" value="1"/>
</dbReference>
<dbReference type="NCBIfam" id="TIGR01135">
    <property type="entry name" value="glmS"/>
    <property type="match status" value="1"/>
</dbReference>
<feature type="initiator methionine" description="Removed" evidence="10">
    <location>
        <position position="1"/>
    </location>
</feature>
<dbReference type="GO" id="GO:0006487">
    <property type="term" value="P:protein N-linked glycosylation"/>
    <property type="evidence" value="ECO:0007669"/>
    <property type="project" value="TreeGrafter"/>
</dbReference>
<dbReference type="CDD" id="cd05009">
    <property type="entry name" value="SIS_GlmS_GlmD_2"/>
    <property type="match status" value="1"/>
</dbReference>
<dbReference type="FunFam" id="3.40.50.10490:FF:000002">
    <property type="entry name" value="Glutamine--fructose-6-phosphate aminotransferase [isomerizing]"/>
    <property type="match status" value="1"/>
</dbReference>
<dbReference type="Gene3D" id="3.40.50.10490">
    <property type="entry name" value="Glucose-6-phosphate isomerase like protein, domain 1"/>
    <property type="match status" value="3"/>
</dbReference>
<keyword evidence="7 10" id="KW-0808">Transferase</keyword>
<evidence type="ECO:0000256" key="8">
    <source>
        <dbReference type="ARBA" id="ARBA00022737"/>
    </source>
</evidence>
<evidence type="ECO:0000259" key="11">
    <source>
        <dbReference type="PROSITE" id="PS51278"/>
    </source>
</evidence>
<organism evidence="13 14">
    <name type="scientific">Candidatus Wildermuthbacteria bacterium GWA2_46_15</name>
    <dbReference type="NCBI Taxonomy" id="1802443"/>
    <lineage>
        <taxon>Bacteria</taxon>
        <taxon>Candidatus Wildermuthiibacteriota</taxon>
    </lineage>
</organism>
<gene>
    <name evidence="10" type="primary">glmS</name>
    <name evidence="13" type="ORF">A2117_01665</name>
</gene>
<dbReference type="Gene3D" id="3.60.20.10">
    <property type="entry name" value="Glutamine Phosphoribosylpyrophosphate, subunit 1, domain 1"/>
    <property type="match status" value="1"/>
</dbReference>
<evidence type="ECO:0000256" key="4">
    <source>
        <dbReference type="ARBA" id="ARBA00016090"/>
    </source>
</evidence>
<dbReference type="Pfam" id="PF01380">
    <property type="entry name" value="SIS"/>
    <property type="match status" value="2"/>
</dbReference>
<dbReference type="GO" id="GO:0005829">
    <property type="term" value="C:cytosol"/>
    <property type="evidence" value="ECO:0007669"/>
    <property type="project" value="TreeGrafter"/>
</dbReference>
<keyword evidence="5 10" id="KW-0963">Cytoplasm</keyword>
<dbReference type="InterPro" id="IPR005855">
    <property type="entry name" value="GFAT"/>
</dbReference>
<feature type="active site" description="Nucleophile; for GATase activity" evidence="10">
    <location>
        <position position="2"/>
    </location>
</feature>
<dbReference type="InterPro" id="IPR029055">
    <property type="entry name" value="Ntn_hydrolases_N"/>
</dbReference>
<evidence type="ECO:0000313" key="14">
    <source>
        <dbReference type="Proteomes" id="UP000179245"/>
    </source>
</evidence>
<dbReference type="GO" id="GO:0006002">
    <property type="term" value="P:fructose 6-phosphate metabolic process"/>
    <property type="evidence" value="ECO:0007669"/>
    <property type="project" value="TreeGrafter"/>
</dbReference>
<comment type="caution">
    <text evidence="13">The sequence shown here is derived from an EMBL/GenBank/DDBJ whole genome shotgun (WGS) entry which is preliminary data.</text>
</comment>
<sequence>MCGIIGYIGSKRALPIVIKALERLEYRGYDSIGVLVYDQDKKIVYLEKQPGRIQEFVKTAQLDKEGNLAIGHTRWATHGGVTKANAHPHWDCANKIFVVHNGIIENFQVIKNSLVEKGHKFRSETDTEVIPHLIEEFLKRGLEYKEAVGQSLKIVKGSFALLIFNSDYPQLLVGARFSGPLILGVGDNEFIFASDPTPISLIAKNVIYLDDGEVVFVDKGGSEAKASYTIESFLGHEVAVKKGVIDFEIKEADKGDFPDFMIKEIFEEPLALGNTLRGRLILQEGRTKLGGLEMIEKKLRQIEKVVMVACGTASYAALVGEYFFEEYAEITTEVDLASEFRYRKPIINDKTLVVAISQSGETADTLAAVKEAKEKGALTIGVVNVVGSTIARTVDAGIYSHAGSEFAVASTKAFTTQIADLVLLMIFLARDYSEYDISGNSARYSEYDISGNSARYNPERKSKERKMSLVMGRRILEELNQIPKKMRVVFEDAEKIKALAEKYARCKNFLYLGRKYNFPVALEGALKLKEVSYIHAEACPAGEMKHGPIALIDENFPSLVLAPEDSVYEKTVSNIQEIKARKGKVIAVTTAGNQDLEKLVDDVIYIPKTLEMLTPLLSVIPLHLFAYYLAKKLGRDVDRPRNLAKSVTVE</sequence>
<feature type="domain" description="Glutamine amidotransferase type-2" evidence="11">
    <location>
        <begin position="2"/>
        <end position="220"/>
    </location>
</feature>
<dbReference type="CDD" id="cd05008">
    <property type="entry name" value="SIS_GlmS_GlmD_1"/>
    <property type="match status" value="1"/>
</dbReference>
<dbReference type="NCBIfam" id="NF001484">
    <property type="entry name" value="PRK00331.1"/>
    <property type="match status" value="1"/>
</dbReference>
<dbReference type="GO" id="GO:0005975">
    <property type="term" value="P:carbohydrate metabolic process"/>
    <property type="evidence" value="ECO:0007669"/>
    <property type="project" value="UniProtKB-UniRule"/>
</dbReference>
<dbReference type="GO" id="GO:0006047">
    <property type="term" value="P:UDP-N-acetylglucosamine metabolic process"/>
    <property type="evidence" value="ECO:0007669"/>
    <property type="project" value="TreeGrafter"/>
</dbReference>
<dbReference type="AlphaFoldDB" id="A0A1G2QML5"/>
<evidence type="ECO:0000256" key="7">
    <source>
        <dbReference type="ARBA" id="ARBA00022679"/>
    </source>
</evidence>
<evidence type="ECO:0000256" key="1">
    <source>
        <dbReference type="ARBA" id="ARBA00001031"/>
    </source>
</evidence>
<keyword evidence="9" id="KW-0315">Glutamine amidotransferase</keyword>
<dbReference type="PROSITE" id="PS51464">
    <property type="entry name" value="SIS"/>
    <property type="match status" value="2"/>
</dbReference>
<dbReference type="InterPro" id="IPR035490">
    <property type="entry name" value="GlmS/FrlB_SIS"/>
</dbReference>
<evidence type="ECO:0000313" key="13">
    <source>
        <dbReference type="EMBL" id="OHA61855.1"/>
    </source>
</evidence>
<comment type="function">
    <text evidence="10">Catalyzes the first step in hexosamine metabolism, converting fructose-6P into glucosamine-6P using glutamine as a nitrogen source.</text>
</comment>
<feature type="domain" description="SIS" evidence="12">
    <location>
        <begin position="499"/>
        <end position="640"/>
    </location>
</feature>
<dbReference type="EMBL" id="MHTO01000027">
    <property type="protein sequence ID" value="OHA61855.1"/>
    <property type="molecule type" value="Genomic_DNA"/>
</dbReference>
<evidence type="ECO:0000256" key="3">
    <source>
        <dbReference type="ARBA" id="ARBA00012916"/>
    </source>
</evidence>
<dbReference type="HAMAP" id="MF_00164">
    <property type="entry name" value="GlmS"/>
    <property type="match status" value="1"/>
</dbReference>
<dbReference type="GO" id="GO:0046349">
    <property type="term" value="P:amino sugar biosynthetic process"/>
    <property type="evidence" value="ECO:0007669"/>
    <property type="project" value="UniProtKB-ARBA"/>
</dbReference>